<gene>
    <name evidence="2" type="ORF">MELIAE_LOCUS5371</name>
</gene>
<reference evidence="2" key="1">
    <citation type="submission" date="2021-12" db="EMBL/GenBank/DDBJ databases">
        <authorList>
            <person name="King R."/>
        </authorList>
    </citation>
    <scope>NUCLEOTIDE SEQUENCE</scope>
</reference>
<name>A0A9P0B2I7_BRAAE</name>
<dbReference type="AlphaFoldDB" id="A0A9P0B2I7"/>
<dbReference type="EMBL" id="OV121134">
    <property type="protein sequence ID" value="CAH0553363.1"/>
    <property type="molecule type" value="Genomic_DNA"/>
</dbReference>
<feature type="compositionally biased region" description="Polar residues" evidence="1">
    <location>
        <begin position="23"/>
        <end position="39"/>
    </location>
</feature>
<proteinExistence type="predicted"/>
<protein>
    <recommendedName>
        <fullName evidence="4">BZIP domain-containing protein</fullName>
    </recommendedName>
</protein>
<organism evidence="2 3">
    <name type="scientific">Brassicogethes aeneus</name>
    <name type="common">Rape pollen beetle</name>
    <name type="synonym">Meligethes aeneus</name>
    <dbReference type="NCBI Taxonomy" id="1431903"/>
    <lineage>
        <taxon>Eukaryota</taxon>
        <taxon>Metazoa</taxon>
        <taxon>Ecdysozoa</taxon>
        <taxon>Arthropoda</taxon>
        <taxon>Hexapoda</taxon>
        <taxon>Insecta</taxon>
        <taxon>Pterygota</taxon>
        <taxon>Neoptera</taxon>
        <taxon>Endopterygota</taxon>
        <taxon>Coleoptera</taxon>
        <taxon>Polyphaga</taxon>
        <taxon>Cucujiformia</taxon>
        <taxon>Nitidulidae</taxon>
        <taxon>Meligethinae</taxon>
        <taxon>Brassicogethes</taxon>
    </lineage>
</organism>
<accession>A0A9P0B2I7</accession>
<dbReference type="Gene3D" id="1.20.5.170">
    <property type="match status" value="1"/>
</dbReference>
<sequence length="262" mass="29691">MSKRCRYVSDMSSSEDDYDGDYNPNNSQKENSDHGNTSRKPTRQPKVFSRNALMARENRLKKKMYVMTLENDLSKAKGENKKLSTIVDNQSFLIADLKKQVKHLKSVLANSSDLSNLIKNIHQSTGMSVSSSLDKNLKNTCVSKPKQPIARKTAHPWEESKQYPSFPTPESINENSPLADCGFSNDFSMDLLNCDIPLDLNLLDDIDPLTKLYDEPFSEHNYTQKKNLTEEDDIGVCLHVSKHRVSLEFCSSCSENASESWI</sequence>
<evidence type="ECO:0008006" key="4">
    <source>
        <dbReference type="Google" id="ProtNLM"/>
    </source>
</evidence>
<dbReference type="InterPro" id="IPR046347">
    <property type="entry name" value="bZIP_sf"/>
</dbReference>
<evidence type="ECO:0000313" key="3">
    <source>
        <dbReference type="Proteomes" id="UP001154078"/>
    </source>
</evidence>
<dbReference type="SUPFAM" id="SSF57959">
    <property type="entry name" value="Leucine zipper domain"/>
    <property type="match status" value="1"/>
</dbReference>
<dbReference type="Proteomes" id="UP001154078">
    <property type="component" value="Chromosome 3"/>
</dbReference>
<dbReference type="OrthoDB" id="6606299at2759"/>
<evidence type="ECO:0000256" key="1">
    <source>
        <dbReference type="SAM" id="MobiDB-lite"/>
    </source>
</evidence>
<keyword evidence="3" id="KW-1185">Reference proteome</keyword>
<dbReference type="GO" id="GO:0003700">
    <property type="term" value="F:DNA-binding transcription factor activity"/>
    <property type="evidence" value="ECO:0007669"/>
    <property type="project" value="InterPro"/>
</dbReference>
<feature type="region of interest" description="Disordered" evidence="1">
    <location>
        <begin position="1"/>
        <end position="46"/>
    </location>
</feature>
<feature type="region of interest" description="Disordered" evidence="1">
    <location>
        <begin position="148"/>
        <end position="169"/>
    </location>
</feature>
<evidence type="ECO:0000313" key="2">
    <source>
        <dbReference type="EMBL" id="CAH0553363.1"/>
    </source>
</evidence>